<dbReference type="EMBL" id="FUWH01000001">
    <property type="protein sequence ID" value="SJZ37674.1"/>
    <property type="molecule type" value="Genomic_DNA"/>
</dbReference>
<organism evidence="2 3">
    <name type="scientific">Sediminibacterium ginsengisoli</name>
    <dbReference type="NCBI Taxonomy" id="413434"/>
    <lineage>
        <taxon>Bacteria</taxon>
        <taxon>Pseudomonadati</taxon>
        <taxon>Bacteroidota</taxon>
        <taxon>Chitinophagia</taxon>
        <taxon>Chitinophagales</taxon>
        <taxon>Chitinophagaceae</taxon>
        <taxon>Sediminibacterium</taxon>
    </lineage>
</organism>
<evidence type="ECO:0000313" key="2">
    <source>
        <dbReference type="EMBL" id="SJZ37674.1"/>
    </source>
</evidence>
<proteinExistence type="predicted"/>
<gene>
    <name evidence="2" type="ORF">SAMN04488132_101459</name>
</gene>
<reference evidence="2 3" key="1">
    <citation type="submission" date="2017-02" db="EMBL/GenBank/DDBJ databases">
        <authorList>
            <person name="Peterson S.W."/>
        </authorList>
    </citation>
    <scope>NUCLEOTIDE SEQUENCE [LARGE SCALE GENOMIC DNA]</scope>
    <source>
        <strain evidence="2 3">DSM 22335</strain>
    </source>
</reference>
<dbReference type="AlphaFoldDB" id="A0A1T4K5G2"/>
<dbReference type="RefSeq" id="WP_078829793.1">
    <property type="nucleotide sequence ID" value="NZ_FUWH01000001.1"/>
</dbReference>
<dbReference type="STRING" id="413434.SAMN04488132_101459"/>
<evidence type="ECO:0000256" key="1">
    <source>
        <dbReference type="SAM" id="SignalP"/>
    </source>
</evidence>
<dbReference type="OrthoDB" id="8564954at2"/>
<keyword evidence="3" id="KW-1185">Reference proteome</keyword>
<dbReference type="InterPro" id="IPR046715">
    <property type="entry name" value="DUF6607"/>
</dbReference>
<keyword evidence="1" id="KW-0732">Signal</keyword>
<dbReference type="Pfam" id="PF20311">
    <property type="entry name" value="DUF6607"/>
    <property type="match status" value="1"/>
</dbReference>
<feature type="chain" id="PRO_5012617179" evidence="1">
    <location>
        <begin position="20"/>
        <end position="307"/>
    </location>
</feature>
<protein>
    <submittedName>
        <fullName evidence="2">Uncharacterized protein</fullName>
    </submittedName>
</protein>
<name>A0A1T4K5G2_9BACT</name>
<dbReference type="Proteomes" id="UP000190888">
    <property type="component" value="Unassembled WGS sequence"/>
</dbReference>
<evidence type="ECO:0000313" key="3">
    <source>
        <dbReference type="Proteomes" id="UP000190888"/>
    </source>
</evidence>
<accession>A0A1T4K5G2</accession>
<feature type="signal peptide" evidence="1">
    <location>
        <begin position="1"/>
        <end position="19"/>
    </location>
</feature>
<sequence>MKKKILIGMFALLAIHAGAQTKQEQNAVKSLCGCYEVEFMYAETFAPTPLYKNAKPYNAHGIEWVVAEEALDKKFVLQHLLVISDTMVIKHWREDWEYSKKGLWKFDHDAAWKYDPAAKADAGSWTQTVWETDDAPRYQGTSKWMMNNGKLFWENTTDAPLPRREYSTRSDYNVLERGNKLIITDTGWVHEQDNRKIKRTDGQADFWIASEKGFNIYTRVDDKQCAVAAKWWNEHKNFWNTVRTSWDELLKGKSNIRLIQKSEGQTLSQQFGKLEAEKNEGAALKEKVKIILGKFTETKEAAATAAN</sequence>